<name>A0ABX5XGK4_9BACT</name>
<proteinExistence type="predicted"/>
<keyword evidence="2" id="KW-1185">Reference proteome</keyword>
<evidence type="ECO:0000313" key="1">
    <source>
        <dbReference type="EMBL" id="QDV81127.1"/>
    </source>
</evidence>
<dbReference type="Proteomes" id="UP000318081">
    <property type="component" value="Chromosome"/>
</dbReference>
<organism evidence="1 2">
    <name type="scientific">Stieleria magnilauensis</name>
    <dbReference type="NCBI Taxonomy" id="2527963"/>
    <lineage>
        <taxon>Bacteria</taxon>
        <taxon>Pseudomonadati</taxon>
        <taxon>Planctomycetota</taxon>
        <taxon>Planctomycetia</taxon>
        <taxon>Pirellulales</taxon>
        <taxon>Pirellulaceae</taxon>
        <taxon>Stieleria</taxon>
    </lineage>
</organism>
<reference evidence="1 2" key="1">
    <citation type="submission" date="2019-02" db="EMBL/GenBank/DDBJ databases">
        <title>Deep-cultivation of Planctomycetes and their phenomic and genomic characterization uncovers novel biology.</title>
        <authorList>
            <person name="Wiegand S."/>
            <person name="Jogler M."/>
            <person name="Boedeker C."/>
            <person name="Pinto D."/>
            <person name="Vollmers J."/>
            <person name="Rivas-Marin E."/>
            <person name="Kohn T."/>
            <person name="Peeters S.H."/>
            <person name="Heuer A."/>
            <person name="Rast P."/>
            <person name="Oberbeckmann S."/>
            <person name="Bunk B."/>
            <person name="Jeske O."/>
            <person name="Meyerdierks A."/>
            <person name="Storesund J.E."/>
            <person name="Kallscheuer N."/>
            <person name="Luecker S."/>
            <person name="Lage O.M."/>
            <person name="Pohl T."/>
            <person name="Merkel B.J."/>
            <person name="Hornburger P."/>
            <person name="Mueller R.-W."/>
            <person name="Bruemmer F."/>
            <person name="Labrenz M."/>
            <person name="Spormann A.M."/>
            <person name="Op den Camp H."/>
            <person name="Overmann J."/>
            <person name="Amann R."/>
            <person name="Jetten M.S.M."/>
            <person name="Mascher T."/>
            <person name="Medema M.H."/>
            <person name="Devos D.P."/>
            <person name="Kaster A.-K."/>
            <person name="Ovreas L."/>
            <person name="Rohde M."/>
            <person name="Galperin M.Y."/>
            <person name="Jogler C."/>
        </authorList>
    </citation>
    <scope>NUCLEOTIDE SEQUENCE [LARGE SCALE GENOMIC DNA]</scope>
    <source>
        <strain evidence="1 2">TBK1r</strain>
    </source>
</reference>
<dbReference type="EMBL" id="CP036432">
    <property type="protein sequence ID" value="QDV81127.1"/>
    <property type="molecule type" value="Genomic_DNA"/>
</dbReference>
<evidence type="ECO:0000313" key="2">
    <source>
        <dbReference type="Proteomes" id="UP000318081"/>
    </source>
</evidence>
<sequence>MLARGIWLSATPPTMPAIDGNVAVEGWQERN</sequence>
<protein>
    <submittedName>
        <fullName evidence="1">Uncharacterized protein</fullName>
    </submittedName>
</protein>
<gene>
    <name evidence="1" type="ORF">TBK1r_00420</name>
</gene>
<accession>A0ABX5XGK4</accession>